<dbReference type="CDD" id="cd00761">
    <property type="entry name" value="Glyco_tranf_GTA_type"/>
    <property type="match status" value="1"/>
</dbReference>
<dbReference type="Proteomes" id="UP000598350">
    <property type="component" value="Unassembled WGS sequence"/>
</dbReference>
<dbReference type="InterPro" id="IPR001173">
    <property type="entry name" value="Glyco_trans_2-like"/>
</dbReference>
<gene>
    <name evidence="2" type="ORF">HPE63_08945</name>
</gene>
<dbReference type="EMBL" id="JABTCG010000003">
    <property type="protein sequence ID" value="MBD0850794.1"/>
    <property type="molecule type" value="Genomic_DNA"/>
</dbReference>
<dbReference type="PANTHER" id="PTHR22916:SF3">
    <property type="entry name" value="UDP-GLCNAC:BETAGAL BETA-1,3-N-ACETYLGLUCOSAMINYLTRANSFERASE-LIKE PROTEIN 1"/>
    <property type="match status" value="1"/>
</dbReference>
<accession>A0ABR7VAV6</accession>
<dbReference type="SUPFAM" id="SSF53448">
    <property type="entry name" value="Nucleotide-diphospho-sugar transferases"/>
    <property type="match status" value="1"/>
</dbReference>
<feature type="domain" description="Glycosyltransferase 2-like" evidence="1">
    <location>
        <begin position="10"/>
        <end position="139"/>
    </location>
</feature>
<name>A0ABR7VAV6_9FLAO</name>
<dbReference type="InterPro" id="IPR029044">
    <property type="entry name" value="Nucleotide-diphossugar_trans"/>
</dbReference>
<dbReference type="PANTHER" id="PTHR22916">
    <property type="entry name" value="GLYCOSYLTRANSFERASE"/>
    <property type="match status" value="1"/>
</dbReference>
<organism evidence="2 3">
    <name type="scientific">Maribacter arenosus</name>
    <dbReference type="NCBI Taxonomy" id="1854708"/>
    <lineage>
        <taxon>Bacteria</taxon>
        <taxon>Pseudomonadati</taxon>
        <taxon>Bacteroidota</taxon>
        <taxon>Flavobacteriia</taxon>
        <taxon>Flavobacteriales</taxon>
        <taxon>Flavobacteriaceae</taxon>
        <taxon>Maribacter</taxon>
    </lineage>
</organism>
<evidence type="ECO:0000313" key="3">
    <source>
        <dbReference type="Proteomes" id="UP000598350"/>
    </source>
</evidence>
<dbReference type="Gene3D" id="3.90.550.10">
    <property type="entry name" value="Spore Coat Polysaccharide Biosynthesis Protein SpsA, Chain A"/>
    <property type="match status" value="1"/>
</dbReference>
<reference evidence="2 3" key="1">
    <citation type="submission" date="2020-05" db="EMBL/GenBank/DDBJ databases">
        <title>The draft genome sequence of Maribacter arenosus CAU 1321.</title>
        <authorList>
            <person name="Mu L."/>
        </authorList>
    </citation>
    <scope>NUCLEOTIDE SEQUENCE [LARGE SCALE GENOMIC DNA]</scope>
    <source>
        <strain evidence="2 3">CAU 1321</strain>
    </source>
</reference>
<comment type="caution">
    <text evidence="2">The sequence shown here is derived from an EMBL/GenBank/DDBJ whole genome shotgun (WGS) entry which is preliminary data.</text>
</comment>
<protein>
    <submittedName>
        <fullName evidence="2">Glycosyltransferase family 2 protein</fullName>
    </submittedName>
</protein>
<evidence type="ECO:0000313" key="2">
    <source>
        <dbReference type="EMBL" id="MBD0850794.1"/>
    </source>
</evidence>
<proteinExistence type="predicted"/>
<dbReference type="RefSeq" id="WP_188313931.1">
    <property type="nucleotide sequence ID" value="NZ_JABTCG010000003.1"/>
</dbReference>
<dbReference type="Pfam" id="PF00535">
    <property type="entry name" value="Glycos_transf_2"/>
    <property type="match status" value="1"/>
</dbReference>
<sequence>MHSQDQPLVSIIICFLNEENFLGEAIKSVLEQDYENWELFLIDDGSSDNSTSIALDFEKKFKGKIHYRDHPDHKNKGLSASRNEGIRNSKGDLVAFLDADDIWLPMKLTEQVAIFKENPSIGLLAEASSYWYNWNDDRLDNVLIHVGANPDKIYDPPYLMFLLYPLGEGAAPCPSSLMAKRKAIEHVGYFEESFKREYALYEDQAFLSKIYLKESVYISSACNNMYRQREESIVKTVHSAGLYTKVRKYYLEWFQSYLHKNNIQNPQLDLMVKKALRPLKYPILYNSMNKILAKLKLFLKMGL</sequence>
<keyword evidence="3" id="KW-1185">Reference proteome</keyword>
<evidence type="ECO:0000259" key="1">
    <source>
        <dbReference type="Pfam" id="PF00535"/>
    </source>
</evidence>